<dbReference type="InterPro" id="IPR008936">
    <property type="entry name" value="Rho_GTPase_activation_prot"/>
</dbReference>
<organism evidence="3 4">
    <name type="scientific">Hydnum rufescens UP504</name>
    <dbReference type="NCBI Taxonomy" id="1448309"/>
    <lineage>
        <taxon>Eukaryota</taxon>
        <taxon>Fungi</taxon>
        <taxon>Dikarya</taxon>
        <taxon>Basidiomycota</taxon>
        <taxon>Agaricomycotina</taxon>
        <taxon>Agaricomycetes</taxon>
        <taxon>Cantharellales</taxon>
        <taxon>Hydnaceae</taxon>
        <taxon>Hydnum</taxon>
    </lineage>
</organism>
<dbReference type="Gene3D" id="1.10.555.10">
    <property type="entry name" value="Rho GTPase activation protein"/>
    <property type="match status" value="1"/>
</dbReference>
<feature type="region of interest" description="Disordered" evidence="1">
    <location>
        <begin position="584"/>
        <end position="624"/>
    </location>
</feature>
<dbReference type="InterPro" id="IPR037508">
    <property type="entry name" value="Msb1/Mug8"/>
</dbReference>
<dbReference type="InterPro" id="IPR012965">
    <property type="entry name" value="Msb1/Mug8_dom"/>
</dbReference>
<sequence>MPTFFSKLSRSLGRKKDERTEPILSNSSPPTTPPPPTRILSILPRAKTPTRIETVEHSNNPTVSNSGRQSPQPFLGKIKSEDSLRTAVHITSFFRSTSPSSSPPKPTSQAPHLDLTLPVSSPADTDVPDEFSSLFGDPTPSQVTISDDNIAQRKLSPEEMARLLKASSAVIHSQGLETLGLFHPHWLSASRTTQRNLISLFLISLKTSNFGPFDADLRVASPHDVAAVLKWGLRHVSLQGGSFGTSLSAPSSPSEQWAWYSMFAEKERAASYPQNAFSSILLPLLPRAHACLLKGLLDLFSSVAAHADGNGMFNTKLSKALAWWVVSGRIWSGDGWSDFYTEWDRSARIMEHIFLCFLRDQSQHPQTLPVRLTELHHPYPLLSASYSAEAESDAGLPQLPPKPLLTTRTYTALLALEIGWKDPSASSGEYAELWEQLKAEAQNHPTEGAVPTDDYNRHASRPSLSYSWRHHGTMVIPRQPWSGSHASIPLYSTAHPIPSDTQSFRRRRSHSLHDARLPSSNGHGLEVLHENYASHTPEKAASSATLHPSSSEMNDDDWNVFSSSGFGTSPVLVSEGLAQSLIRPRTVGKYSTPPSSRRSFGSSPLKRKPPPRLSFDRPDTNTEEKPAEVTFTMLAPAVVQLDEAFVDTWADTLLDPTSASSWPDFALYQLKRKCGPVEWLIIERSVAPAPPETLGLDAVDIFANRPRASSPGPSLSPSGRFSTKSSLNLFGSVSPSTKKRFSGFFGRLSSLSSNADDDKPIIPQLPILDTLESSADEFGSIIPTSPPPVSNLETPTVVVAAPTSSLSQEPPVQDPKPVKASTRPLSAVSAASGTKGSIIQSIHSSNPNELNPQVGIVFPASTSTYSSSEEDIAIPSQPGAPATAASLAPDISTNSSSIETATQAPILGDLADVSPALKDSSSVNDSRKDSSAGHAPEHD</sequence>
<evidence type="ECO:0000256" key="1">
    <source>
        <dbReference type="SAM" id="MobiDB-lite"/>
    </source>
</evidence>
<dbReference type="EMBL" id="MU129066">
    <property type="protein sequence ID" value="KAF9508053.1"/>
    <property type="molecule type" value="Genomic_DNA"/>
</dbReference>
<feature type="region of interest" description="Disordered" evidence="1">
    <location>
        <begin position="912"/>
        <end position="939"/>
    </location>
</feature>
<feature type="compositionally biased region" description="Low complexity" evidence="1">
    <location>
        <begin position="591"/>
        <end position="604"/>
    </location>
</feature>
<evidence type="ECO:0000259" key="2">
    <source>
        <dbReference type="Pfam" id="PF08101"/>
    </source>
</evidence>
<dbReference type="SUPFAM" id="SSF48350">
    <property type="entry name" value="GTPase activation domain, GAP"/>
    <property type="match status" value="1"/>
</dbReference>
<feature type="compositionally biased region" description="Basic and acidic residues" evidence="1">
    <location>
        <begin position="614"/>
        <end position="624"/>
    </location>
</feature>
<evidence type="ECO:0000313" key="4">
    <source>
        <dbReference type="Proteomes" id="UP000886523"/>
    </source>
</evidence>
<dbReference type="PANTHER" id="PTHR28093:SF1">
    <property type="entry name" value="MORPHOGENESIS-RELATED PROTEIN MSB1"/>
    <property type="match status" value="1"/>
</dbReference>
<proteinExistence type="predicted"/>
<dbReference type="AlphaFoldDB" id="A0A9P6ALL6"/>
<comment type="caution">
    <text evidence="3">The sequence shown here is derived from an EMBL/GenBank/DDBJ whole genome shotgun (WGS) entry which is preliminary data.</text>
</comment>
<gene>
    <name evidence="3" type="ORF">BS47DRAFT_1488545</name>
</gene>
<keyword evidence="4" id="KW-1185">Reference proteome</keyword>
<dbReference type="PANTHER" id="PTHR28093">
    <property type="entry name" value="MORPHOGENESIS-RELATED PROTEIN MSB1"/>
    <property type="match status" value="1"/>
</dbReference>
<feature type="compositionally biased region" description="Polar residues" evidence="1">
    <location>
        <begin position="829"/>
        <end position="851"/>
    </location>
</feature>
<feature type="region of interest" description="Disordered" evidence="1">
    <location>
        <begin position="94"/>
        <end position="122"/>
    </location>
</feature>
<feature type="region of interest" description="Disordered" evidence="1">
    <location>
        <begin position="803"/>
        <end position="900"/>
    </location>
</feature>
<feature type="region of interest" description="Disordered" evidence="1">
    <location>
        <begin position="492"/>
        <end position="523"/>
    </location>
</feature>
<feature type="domain" description="Meiotically up-regulated protein Msb1/Mug8" evidence="2">
    <location>
        <begin position="256"/>
        <end position="381"/>
    </location>
</feature>
<evidence type="ECO:0000313" key="3">
    <source>
        <dbReference type="EMBL" id="KAF9508053.1"/>
    </source>
</evidence>
<feature type="compositionally biased region" description="Polar residues" evidence="1">
    <location>
        <begin position="891"/>
        <end position="900"/>
    </location>
</feature>
<protein>
    <recommendedName>
        <fullName evidence="2">Meiotically up-regulated protein Msb1/Mug8 domain-containing protein</fullName>
    </recommendedName>
</protein>
<feature type="compositionally biased region" description="Polar residues" evidence="1">
    <location>
        <begin position="57"/>
        <end position="72"/>
    </location>
</feature>
<reference evidence="3" key="1">
    <citation type="journal article" date="2020" name="Nat. Commun.">
        <title>Large-scale genome sequencing of mycorrhizal fungi provides insights into the early evolution of symbiotic traits.</title>
        <authorList>
            <person name="Miyauchi S."/>
            <person name="Kiss E."/>
            <person name="Kuo A."/>
            <person name="Drula E."/>
            <person name="Kohler A."/>
            <person name="Sanchez-Garcia M."/>
            <person name="Morin E."/>
            <person name="Andreopoulos B."/>
            <person name="Barry K.W."/>
            <person name="Bonito G."/>
            <person name="Buee M."/>
            <person name="Carver A."/>
            <person name="Chen C."/>
            <person name="Cichocki N."/>
            <person name="Clum A."/>
            <person name="Culley D."/>
            <person name="Crous P.W."/>
            <person name="Fauchery L."/>
            <person name="Girlanda M."/>
            <person name="Hayes R.D."/>
            <person name="Keri Z."/>
            <person name="LaButti K."/>
            <person name="Lipzen A."/>
            <person name="Lombard V."/>
            <person name="Magnuson J."/>
            <person name="Maillard F."/>
            <person name="Murat C."/>
            <person name="Nolan M."/>
            <person name="Ohm R.A."/>
            <person name="Pangilinan J."/>
            <person name="Pereira M.F."/>
            <person name="Perotto S."/>
            <person name="Peter M."/>
            <person name="Pfister S."/>
            <person name="Riley R."/>
            <person name="Sitrit Y."/>
            <person name="Stielow J.B."/>
            <person name="Szollosi G."/>
            <person name="Zifcakova L."/>
            <person name="Stursova M."/>
            <person name="Spatafora J.W."/>
            <person name="Tedersoo L."/>
            <person name="Vaario L.M."/>
            <person name="Yamada A."/>
            <person name="Yan M."/>
            <person name="Wang P."/>
            <person name="Xu J."/>
            <person name="Bruns T."/>
            <person name="Baldrian P."/>
            <person name="Vilgalys R."/>
            <person name="Dunand C."/>
            <person name="Henrissat B."/>
            <person name="Grigoriev I.V."/>
            <person name="Hibbett D."/>
            <person name="Nagy L.G."/>
            <person name="Martin F.M."/>
        </authorList>
    </citation>
    <scope>NUCLEOTIDE SEQUENCE</scope>
    <source>
        <strain evidence="3">UP504</strain>
    </source>
</reference>
<name>A0A9P6ALL6_9AGAM</name>
<accession>A0A9P6ALL6</accession>
<feature type="compositionally biased region" description="Basic and acidic residues" evidence="1">
    <location>
        <begin position="925"/>
        <end position="939"/>
    </location>
</feature>
<feature type="region of interest" description="Disordered" evidence="1">
    <location>
        <begin position="1"/>
        <end position="81"/>
    </location>
</feature>
<dbReference type="OrthoDB" id="3362494at2759"/>
<dbReference type="Proteomes" id="UP000886523">
    <property type="component" value="Unassembled WGS sequence"/>
</dbReference>
<dbReference type="Pfam" id="PF08101">
    <property type="entry name" value="Msb1-Mug8_dom"/>
    <property type="match status" value="1"/>
</dbReference>